<dbReference type="InterPro" id="IPR005545">
    <property type="entry name" value="YCII"/>
</dbReference>
<dbReference type="AlphaFoldDB" id="A0A7Y7M5Z4"/>
<dbReference type="InterPro" id="IPR011008">
    <property type="entry name" value="Dimeric_a/b-barrel"/>
</dbReference>
<protein>
    <recommendedName>
        <fullName evidence="2">YCII-related domain-containing protein</fullName>
    </recommendedName>
</protein>
<dbReference type="EMBL" id="JABXXP010000019">
    <property type="protein sequence ID" value="NVN10136.1"/>
    <property type="molecule type" value="Genomic_DNA"/>
</dbReference>
<sequence>MMITFIVKYIYNVTRSAREQVMASHRENLEQQAQSGALICAARVEGEEAGVLIYKAENREKLENILQKEPYKKNGFIEKTEISVLNPTIGFL</sequence>
<evidence type="ECO:0000313" key="3">
    <source>
        <dbReference type="EMBL" id="NVN10136.1"/>
    </source>
</evidence>
<comment type="caution">
    <text evidence="3">The sequence shown here is derived from an EMBL/GenBank/DDBJ whole genome shotgun (WGS) entry which is preliminary data.</text>
</comment>
<evidence type="ECO:0000313" key="4">
    <source>
        <dbReference type="Proteomes" id="UP000534870"/>
    </source>
</evidence>
<evidence type="ECO:0000259" key="2">
    <source>
        <dbReference type="Pfam" id="PF03795"/>
    </source>
</evidence>
<evidence type="ECO:0000256" key="1">
    <source>
        <dbReference type="ARBA" id="ARBA00007689"/>
    </source>
</evidence>
<name>A0A7Y7M5Z4_9PROT</name>
<feature type="domain" description="YCII-related" evidence="2">
    <location>
        <begin position="6"/>
        <end position="83"/>
    </location>
</feature>
<dbReference type="Gene3D" id="3.30.70.1060">
    <property type="entry name" value="Dimeric alpha+beta barrel"/>
    <property type="match status" value="1"/>
</dbReference>
<proteinExistence type="inferred from homology"/>
<dbReference type="SUPFAM" id="SSF54909">
    <property type="entry name" value="Dimeric alpha+beta barrel"/>
    <property type="match status" value="1"/>
</dbReference>
<dbReference type="Pfam" id="PF03795">
    <property type="entry name" value="YCII"/>
    <property type="match status" value="1"/>
</dbReference>
<accession>A0A7Y7M5Z4</accession>
<dbReference type="Proteomes" id="UP000534870">
    <property type="component" value="Unassembled WGS sequence"/>
</dbReference>
<reference evidence="3 4" key="1">
    <citation type="submission" date="2020-06" db="EMBL/GenBank/DDBJ databases">
        <title>Description of novel acetic acid bacteria.</title>
        <authorList>
            <person name="Sombolestani A."/>
        </authorList>
    </citation>
    <scope>NUCLEOTIDE SEQUENCE [LARGE SCALE GENOMIC DNA]</scope>
    <source>
        <strain evidence="3 4">LMG 31431</strain>
    </source>
</reference>
<comment type="similarity">
    <text evidence="1">Belongs to the YciI family.</text>
</comment>
<organism evidence="3 4">
    <name type="scientific">Nguyenibacter vanlangensis</name>
    <dbReference type="NCBI Taxonomy" id="1216886"/>
    <lineage>
        <taxon>Bacteria</taxon>
        <taxon>Pseudomonadati</taxon>
        <taxon>Pseudomonadota</taxon>
        <taxon>Alphaproteobacteria</taxon>
        <taxon>Acetobacterales</taxon>
        <taxon>Acetobacteraceae</taxon>
        <taxon>Nguyenibacter</taxon>
    </lineage>
</organism>
<gene>
    <name evidence="3" type="ORF">HUK84_03060</name>
</gene>